<dbReference type="EMBL" id="JASXSZ010000001">
    <property type="protein sequence ID" value="MDL9978253.1"/>
    <property type="molecule type" value="Genomic_DNA"/>
</dbReference>
<accession>A0ABT7MV07</accession>
<sequence>MALFPGQASHTPLSDGEWHRMHPLTPLFRGGFVLVVVAGLIISNLRERLIALFLPVFAPEVPVQEVPGDPVDFILRHNLVLWALLIVLVVVIVLIGLFLLSWRFHTFRITGDHVEVRHGVLFRSHRRAPLDRVQGVNLTRPMFARLCGMAKLEVVGAGTDANVKLEYLSTANAEAVRADILRLASGLRLAKKEGAAPGRTGLVESATSTVSAALNGIILGDEAPVAEPASVVAIPILRLVFSHLLSWSTVVLALLLTFIIWGASVGTPWLLVSFIPALLGFGAYWLRRITRALRYSIAPTPDGVRITFGFFTTITEILPPGRVHAVEITQPLLWRPAGWWRVTINRLSGHRASSDSRAEEEATRVLPVGTRADVERVLRLLLPGLPADDWSLIVAHGILGADDDNYTTTPRRARLLHLLSWRRNGFLLSPDAIFLRRGRLHRRLAIFPLARTQSVGLSQGPIARAFTVAALHVHTVAGRVSGRLTGIDRDAAVQAFGDVERDGIAAASVDRSHRWGSIGPEDSAFGSPADSRASSAESAAGSPADSAGDPPAGPAGDPPAGPAGDSPAGPAVDSQADRAGDSPADSVGATA</sequence>
<keyword evidence="2" id="KW-0812">Transmembrane</keyword>
<evidence type="ECO:0000313" key="5">
    <source>
        <dbReference type="Proteomes" id="UP001235064"/>
    </source>
</evidence>
<dbReference type="PANTHER" id="PTHR34473">
    <property type="entry name" value="UPF0699 TRANSMEMBRANE PROTEIN YDBS"/>
    <property type="match status" value="1"/>
</dbReference>
<dbReference type="PANTHER" id="PTHR34473:SF2">
    <property type="entry name" value="UPF0699 TRANSMEMBRANE PROTEIN YDBT"/>
    <property type="match status" value="1"/>
</dbReference>
<reference evidence="4 5" key="1">
    <citation type="submission" date="2023-06" db="EMBL/GenBank/DDBJ databases">
        <title>Microbacterium sp. nov., isolated from a waste landfill.</title>
        <authorList>
            <person name="Wen W."/>
        </authorList>
    </citation>
    <scope>NUCLEOTIDE SEQUENCE [LARGE SCALE GENOMIC DNA]</scope>
    <source>
        <strain evidence="4 5">ASV49</strain>
    </source>
</reference>
<gene>
    <name evidence="4" type="ORF">QSV35_02820</name>
</gene>
<feature type="compositionally biased region" description="Low complexity" evidence="1">
    <location>
        <begin position="527"/>
        <end position="550"/>
    </location>
</feature>
<feature type="domain" description="YdbS-like PH" evidence="3">
    <location>
        <begin position="421"/>
        <end position="491"/>
    </location>
</feature>
<evidence type="ECO:0000259" key="3">
    <source>
        <dbReference type="Pfam" id="PF03703"/>
    </source>
</evidence>
<evidence type="ECO:0000313" key="4">
    <source>
        <dbReference type="EMBL" id="MDL9978253.1"/>
    </source>
</evidence>
<feature type="transmembrane region" description="Helical" evidence="2">
    <location>
        <begin position="79"/>
        <end position="100"/>
    </location>
</feature>
<keyword evidence="2" id="KW-0472">Membrane</keyword>
<organism evidence="4 5">
    <name type="scientific">Microbacterium candidum</name>
    <dbReference type="NCBI Taxonomy" id="3041922"/>
    <lineage>
        <taxon>Bacteria</taxon>
        <taxon>Bacillati</taxon>
        <taxon>Actinomycetota</taxon>
        <taxon>Actinomycetes</taxon>
        <taxon>Micrococcales</taxon>
        <taxon>Microbacteriaceae</taxon>
        <taxon>Microbacterium</taxon>
    </lineage>
</organism>
<dbReference type="InterPro" id="IPR005182">
    <property type="entry name" value="YdbS-like_PH"/>
</dbReference>
<feature type="domain" description="YdbS-like PH" evidence="3">
    <location>
        <begin position="102"/>
        <end position="178"/>
    </location>
</feature>
<feature type="transmembrane region" description="Helical" evidence="2">
    <location>
        <begin position="27"/>
        <end position="45"/>
    </location>
</feature>
<protein>
    <submittedName>
        <fullName evidence="4">PH domain-containing protein</fullName>
    </submittedName>
</protein>
<feature type="region of interest" description="Disordered" evidence="1">
    <location>
        <begin position="515"/>
        <end position="591"/>
    </location>
</feature>
<evidence type="ECO:0000256" key="2">
    <source>
        <dbReference type="SAM" id="Phobius"/>
    </source>
</evidence>
<feature type="transmembrane region" description="Helical" evidence="2">
    <location>
        <begin position="244"/>
        <end position="263"/>
    </location>
</feature>
<dbReference type="Proteomes" id="UP001235064">
    <property type="component" value="Unassembled WGS sequence"/>
</dbReference>
<feature type="compositionally biased region" description="Low complexity" evidence="1">
    <location>
        <begin position="562"/>
        <end position="571"/>
    </location>
</feature>
<feature type="transmembrane region" description="Helical" evidence="2">
    <location>
        <begin position="269"/>
        <end position="286"/>
    </location>
</feature>
<dbReference type="Pfam" id="PF03703">
    <property type="entry name" value="bPH_2"/>
    <property type="match status" value="2"/>
</dbReference>
<name>A0ABT7MV07_9MICO</name>
<feature type="compositionally biased region" description="Pro residues" evidence="1">
    <location>
        <begin position="551"/>
        <end position="561"/>
    </location>
</feature>
<dbReference type="RefSeq" id="WP_286286495.1">
    <property type="nucleotide sequence ID" value="NZ_JASXSZ010000001.1"/>
</dbReference>
<proteinExistence type="predicted"/>
<keyword evidence="2" id="KW-1133">Transmembrane helix</keyword>
<keyword evidence="5" id="KW-1185">Reference proteome</keyword>
<evidence type="ECO:0000256" key="1">
    <source>
        <dbReference type="SAM" id="MobiDB-lite"/>
    </source>
</evidence>
<comment type="caution">
    <text evidence="4">The sequence shown here is derived from an EMBL/GenBank/DDBJ whole genome shotgun (WGS) entry which is preliminary data.</text>
</comment>